<comment type="caution">
    <text evidence="1">The sequence shown here is derived from an EMBL/GenBank/DDBJ whole genome shotgun (WGS) entry which is preliminary data.</text>
</comment>
<organism evidence="1 2">
    <name type="scientific">Brassica cretica</name>
    <name type="common">Mustard</name>
    <dbReference type="NCBI Taxonomy" id="69181"/>
    <lineage>
        <taxon>Eukaryota</taxon>
        <taxon>Viridiplantae</taxon>
        <taxon>Streptophyta</taxon>
        <taxon>Embryophyta</taxon>
        <taxon>Tracheophyta</taxon>
        <taxon>Spermatophyta</taxon>
        <taxon>Magnoliopsida</taxon>
        <taxon>eudicotyledons</taxon>
        <taxon>Gunneridae</taxon>
        <taxon>Pentapetalae</taxon>
        <taxon>rosids</taxon>
        <taxon>malvids</taxon>
        <taxon>Brassicales</taxon>
        <taxon>Brassicaceae</taxon>
        <taxon>Brassiceae</taxon>
        <taxon>Brassica</taxon>
    </lineage>
</organism>
<evidence type="ECO:0000313" key="2">
    <source>
        <dbReference type="Proteomes" id="UP000712281"/>
    </source>
</evidence>
<reference evidence="1" key="1">
    <citation type="submission" date="2019-12" db="EMBL/GenBank/DDBJ databases">
        <title>Genome sequencing and annotation of Brassica cretica.</title>
        <authorList>
            <person name="Studholme D.J."/>
            <person name="Sarris P.F."/>
        </authorList>
    </citation>
    <scope>NUCLEOTIDE SEQUENCE</scope>
    <source>
        <strain evidence="1">PFS-001/15</strain>
        <tissue evidence="1">Leaf</tissue>
    </source>
</reference>
<name>A0A8S9KTK9_BRACR</name>
<evidence type="ECO:0000313" key="1">
    <source>
        <dbReference type="EMBL" id="KAF2596603.1"/>
    </source>
</evidence>
<dbReference type="AlphaFoldDB" id="A0A8S9KTK9"/>
<proteinExistence type="predicted"/>
<dbReference type="EMBL" id="QGKW02000717">
    <property type="protein sequence ID" value="KAF2596603.1"/>
    <property type="molecule type" value="Genomic_DNA"/>
</dbReference>
<sequence length="85" mass="9456">MACFSVLGEGTSRRLQSVGDVNRLKELRSRYVVVSYFPALAVAPLSSRRYRPTPLDAISVEPVVLLIVEARFYSVRKSSAVPTKK</sequence>
<dbReference type="Proteomes" id="UP000712281">
    <property type="component" value="Unassembled WGS sequence"/>
</dbReference>
<gene>
    <name evidence="1" type="ORF">F2Q68_00010301</name>
</gene>
<accession>A0A8S9KTK9</accession>
<protein>
    <submittedName>
        <fullName evidence="1">Uncharacterized protein</fullName>
    </submittedName>
</protein>